<dbReference type="Proteomes" id="UP000030361">
    <property type="component" value="Chromosome"/>
</dbReference>
<reference evidence="1 2" key="1">
    <citation type="journal article" date="2015" name="Genome Announc.">
        <title>Genome Sequence of Lactobacillus curieae CCTCC M 2011381T, a Novel Producer of Gamma-aminobutyric Acid.</title>
        <authorList>
            <person name="Wang Y."/>
            <person name="Wang Y."/>
            <person name="Lang C."/>
            <person name="Wei D."/>
            <person name="Xu P."/>
            <person name="Xie J."/>
        </authorList>
    </citation>
    <scope>NUCLEOTIDE SEQUENCE [LARGE SCALE GENOMIC DNA]</scope>
    <source>
        <strain evidence="1 2">CCTCC M 2011381</strain>
    </source>
</reference>
<protein>
    <submittedName>
        <fullName evidence="1">Uncharacterized protein</fullName>
    </submittedName>
</protein>
<proteinExistence type="predicted"/>
<dbReference type="KEGG" id="lcu:PL11_002690"/>
<dbReference type="AlphaFoldDB" id="A0A1S6QH16"/>
<accession>A0A1S6QH16</accession>
<dbReference type="RefSeq" id="WP_035166186.1">
    <property type="nucleotide sequence ID" value="NZ_CP018906.1"/>
</dbReference>
<evidence type="ECO:0000313" key="1">
    <source>
        <dbReference type="EMBL" id="AQW20898.1"/>
    </source>
</evidence>
<sequence>MADSIIVYNQPDQNMFNVSKSDDFSNLDLTEIGLSDNANLSNLVNQETFALVYNGTEWESQTYMQWEDLRINEALKDVKGQYSQPTQDILTQFVASMDIKYQGKKSWVELLNELGKAIEK</sequence>
<keyword evidence="2" id="KW-1185">Reference proteome</keyword>
<dbReference type="eggNOG" id="ENOG5030B8P">
    <property type="taxonomic scope" value="Bacteria"/>
</dbReference>
<dbReference type="OrthoDB" id="2292338at2"/>
<gene>
    <name evidence="1" type="ORF">PL11_002690</name>
</gene>
<organism evidence="1 2">
    <name type="scientific">Lentilactobacillus curieae</name>
    <dbReference type="NCBI Taxonomy" id="1138822"/>
    <lineage>
        <taxon>Bacteria</taxon>
        <taxon>Bacillati</taxon>
        <taxon>Bacillota</taxon>
        <taxon>Bacilli</taxon>
        <taxon>Lactobacillales</taxon>
        <taxon>Lactobacillaceae</taxon>
        <taxon>Lentilactobacillus</taxon>
    </lineage>
</organism>
<name>A0A1S6QH16_9LACO</name>
<dbReference type="EMBL" id="CP018906">
    <property type="protein sequence ID" value="AQW20898.1"/>
    <property type="molecule type" value="Genomic_DNA"/>
</dbReference>
<evidence type="ECO:0000313" key="2">
    <source>
        <dbReference type="Proteomes" id="UP000030361"/>
    </source>
</evidence>